<evidence type="ECO:0000313" key="3">
    <source>
        <dbReference type="Proteomes" id="UP000822688"/>
    </source>
</evidence>
<dbReference type="EMBL" id="CM026424">
    <property type="protein sequence ID" value="KAG0578756.1"/>
    <property type="molecule type" value="Genomic_DNA"/>
</dbReference>
<comment type="caution">
    <text evidence="2">The sequence shown here is derived from an EMBL/GenBank/DDBJ whole genome shotgun (WGS) entry which is preliminary data.</text>
</comment>
<keyword evidence="3" id="KW-1185">Reference proteome</keyword>
<dbReference type="Proteomes" id="UP000822688">
    <property type="component" value="Chromosome 4"/>
</dbReference>
<proteinExistence type="predicted"/>
<evidence type="ECO:0000256" key="1">
    <source>
        <dbReference type="SAM" id="MobiDB-lite"/>
    </source>
</evidence>
<name>A0A8T0I6R9_CERPU</name>
<organism evidence="2 3">
    <name type="scientific">Ceratodon purpureus</name>
    <name type="common">Fire moss</name>
    <name type="synonym">Dicranum purpureum</name>
    <dbReference type="NCBI Taxonomy" id="3225"/>
    <lineage>
        <taxon>Eukaryota</taxon>
        <taxon>Viridiplantae</taxon>
        <taxon>Streptophyta</taxon>
        <taxon>Embryophyta</taxon>
        <taxon>Bryophyta</taxon>
        <taxon>Bryophytina</taxon>
        <taxon>Bryopsida</taxon>
        <taxon>Dicranidae</taxon>
        <taxon>Pseudoditrichales</taxon>
        <taxon>Ditrichaceae</taxon>
        <taxon>Ceratodon</taxon>
    </lineage>
</organism>
<sequence>QTPRSTPTNQPTNQTNHHTTKSLLNQTSHSLLACATSPPSHPPVLRPSTTPPLLAIRPLTLHISLIPTKRQPPLPPWSLTGLHPYRLNWPSHTTPRTKPELSGPQGQKEEQVRERARRRWRKSSRLRTEAGRHKVFEVEASVAMAMLTHHAISTDAHGLHWMITLDDSIPRMMIAWMWMTRTT</sequence>
<gene>
    <name evidence="2" type="ORF">KC19_4G047500</name>
</gene>
<reference evidence="2" key="1">
    <citation type="submission" date="2020-06" db="EMBL/GenBank/DDBJ databases">
        <title>WGS assembly of Ceratodon purpureus strain R40.</title>
        <authorList>
            <person name="Carey S.B."/>
            <person name="Jenkins J."/>
            <person name="Shu S."/>
            <person name="Lovell J.T."/>
            <person name="Sreedasyam A."/>
            <person name="Maumus F."/>
            <person name="Tiley G.P."/>
            <person name="Fernandez-Pozo N."/>
            <person name="Barry K."/>
            <person name="Chen C."/>
            <person name="Wang M."/>
            <person name="Lipzen A."/>
            <person name="Daum C."/>
            <person name="Saski C.A."/>
            <person name="Payton A.C."/>
            <person name="Mcbreen J.C."/>
            <person name="Conrad R.E."/>
            <person name="Kollar L.M."/>
            <person name="Olsson S."/>
            <person name="Huttunen S."/>
            <person name="Landis J.B."/>
            <person name="Wickett N.J."/>
            <person name="Johnson M.G."/>
            <person name="Rensing S.A."/>
            <person name="Grimwood J."/>
            <person name="Schmutz J."/>
            <person name="Mcdaniel S.F."/>
        </authorList>
    </citation>
    <scope>NUCLEOTIDE SEQUENCE</scope>
    <source>
        <strain evidence="2">R40</strain>
    </source>
</reference>
<feature type="region of interest" description="Disordered" evidence="1">
    <location>
        <begin position="88"/>
        <end position="126"/>
    </location>
</feature>
<dbReference type="AlphaFoldDB" id="A0A8T0I6R9"/>
<feature type="compositionally biased region" description="Basic residues" evidence="1">
    <location>
        <begin position="115"/>
        <end position="125"/>
    </location>
</feature>
<evidence type="ECO:0000313" key="2">
    <source>
        <dbReference type="EMBL" id="KAG0578756.1"/>
    </source>
</evidence>
<feature type="non-terminal residue" evidence="2">
    <location>
        <position position="1"/>
    </location>
</feature>
<accession>A0A8T0I6R9</accession>
<protein>
    <submittedName>
        <fullName evidence="2">Uncharacterized protein</fullName>
    </submittedName>
</protein>